<evidence type="ECO:0000313" key="2">
    <source>
        <dbReference type="Proteomes" id="UP000823775"/>
    </source>
</evidence>
<accession>A0ABS8Y598</accession>
<comment type="caution">
    <text evidence="1">The sequence shown here is derived from an EMBL/GenBank/DDBJ whole genome shotgun (WGS) entry which is preliminary data.</text>
</comment>
<protein>
    <submittedName>
        <fullName evidence="1">Uncharacterized protein</fullName>
    </submittedName>
</protein>
<reference evidence="1 2" key="1">
    <citation type="journal article" date="2021" name="BMC Genomics">
        <title>Datura genome reveals duplications of psychoactive alkaloid biosynthetic genes and high mutation rate following tissue culture.</title>
        <authorList>
            <person name="Rajewski A."/>
            <person name="Carter-House D."/>
            <person name="Stajich J."/>
            <person name="Litt A."/>
        </authorList>
    </citation>
    <scope>NUCLEOTIDE SEQUENCE [LARGE SCALE GENOMIC DNA]</scope>
    <source>
        <strain evidence="1">AR-01</strain>
    </source>
</reference>
<gene>
    <name evidence="1" type="ORF">HAX54_028147</name>
</gene>
<keyword evidence="2" id="KW-1185">Reference proteome</keyword>
<proteinExistence type="predicted"/>
<sequence length="106" mass="12824">MFNYRFLERKNNVHQIYGDFTLKKINSKELIPILFGSCTEISKMKKEEQSMNLIITSFNIQKFQQIRVNSMGQRFRRNHEQTSKPRFRIKNTQLKLPRKFILNETP</sequence>
<organism evidence="1 2">
    <name type="scientific">Datura stramonium</name>
    <name type="common">Jimsonweed</name>
    <name type="synonym">Common thornapple</name>
    <dbReference type="NCBI Taxonomy" id="4076"/>
    <lineage>
        <taxon>Eukaryota</taxon>
        <taxon>Viridiplantae</taxon>
        <taxon>Streptophyta</taxon>
        <taxon>Embryophyta</taxon>
        <taxon>Tracheophyta</taxon>
        <taxon>Spermatophyta</taxon>
        <taxon>Magnoliopsida</taxon>
        <taxon>eudicotyledons</taxon>
        <taxon>Gunneridae</taxon>
        <taxon>Pentapetalae</taxon>
        <taxon>asterids</taxon>
        <taxon>lamiids</taxon>
        <taxon>Solanales</taxon>
        <taxon>Solanaceae</taxon>
        <taxon>Solanoideae</taxon>
        <taxon>Datureae</taxon>
        <taxon>Datura</taxon>
    </lineage>
</organism>
<name>A0ABS8Y598_DATST</name>
<dbReference type="EMBL" id="JACEIK010034406">
    <property type="protein sequence ID" value="MCE5166856.1"/>
    <property type="molecule type" value="Genomic_DNA"/>
</dbReference>
<evidence type="ECO:0000313" key="1">
    <source>
        <dbReference type="EMBL" id="MCE5166856.1"/>
    </source>
</evidence>
<dbReference type="Proteomes" id="UP000823775">
    <property type="component" value="Unassembled WGS sequence"/>
</dbReference>